<feature type="transmembrane region" description="Helical" evidence="5">
    <location>
        <begin position="131"/>
        <end position="152"/>
    </location>
</feature>
<organism evidence="6 7">
    <name type="scientific">Bittarella massiliensis</name>
    <name type="common">ex Durand et al. 2017</name>
    <dbReference type="NCBI Taxonomy" id="1720313"/>
    <lineage>
        <taxon>Bacteria</taxon>
        <taxon>Bacillati</taxon>
        <taxon>Bacillota</taxon>
        <taxon>Clostridia</taxon>
        <taxon>Eubacteriales</taxon>
        <taxon>Oscillospiraceae</taxon>
        <taxon>Bittarella (ex Durand et al. 2017)</taxon>
    </lineage>
</organism>
<comment type="caution">
    <text evidence="6">The sequence shown here is derived from an EMBL/GenBank/DDBJ whole genome shotgun (WGS) entry which is preliminary data.</text>
</comment>
<dbReference type="EMBL" id="WWVX01000007">
    <property type="protein sequence ID" value="MZL70135.1"/>
    <property type="molecule type" value="Genomic_DNA"/>
</dbReference>
<feature type="transmembrane region" description="Helical" evidence="5">
    <location>
        <begin position="67"/>
        <end position="89"/>
    </location>
</feature>
<dbReference type="InterPro" id="IPR003810">
    <property type="entry name" value="Mntp/YtaF"/>
</dbReference>
<evidence type="ECO:0000256" key="3">
    <source>
        <dbReference type="ARBA" id="ARBA00022989"/>
    </source>
</evidence>
<keyword evidence="3 5" id="KW-1133">Transmembrane helix</keyword>
<gene>
    <name evidence="6" type="ORF">GT747_10260</name>
</gene>
<dbReference type="Pfam" id="PF02659">
    <property type="entry name" value="Mntp"/>
    <property type="match status" value="1"/>
</dbReference>
<feature type="transmembrane region" description="Helical" evidence="5">
    <location>
        <begin position="6"/>
        <end position="27"/>
    </location>
</feature>
<evidence type="ECO:0000256" key="1">
    <source>
        <dbReference type="ARBA" id="ARBA00022475"/>
    </source>
</evidence>
<proteinExistence type="predicted"/>
<evidence type="ECO:0000313" key="7">
    <source>
        <dbReference type="Proteomes" id="UP000474718"/>
    </source>
</evidence>
<evidence type="ECO:0000256" key="4">
    <source>
        <dbReference type="ARBA" id="ARBA00023136"/>
    </source>
</evidence>
<name>A0ABW9WWH0_9FIRM</name>
<sequence length="207" mass="21192">MLQMILFSLSVCADAFAASFAYGAAGIRIPLRSALVIAGVGSGFLAAAVWGAGLLTGALDPALCAAAGAWLLIALGLFSLGGAALRGWLRRGGGEREIRFQVAGVQVLAEICLDETRADRDNSRTLSPKEALLLAIPLSADSLGAGFGLGLFGARPLALLAVSLLLGLALIEGAHRLGTKLAGRFQGGLTWLSGAILVLLGALRLWM</sequence>
<feature type="transmembrane region" description="Helical" evidence="5">
    <location>
        <begin position="158"/>
        <end position="177"/>
    </location>
</feature>
<keyword evidence="4 5" id="KW-0472">Membrane</keyword>
<evidence type="ECO:0000256" key="5">
    <source>
        <dbReference type="SAM" id="Phobius"/>
    </source>
</evidence>
<accession>A0ABW9WWH0</accession>
<evidence type="ECO:0008006" key="8">
    <source>
        <dbReference type="Google" id="ProtNLM"/>
    </source>
</evidence>
<evidence type="ECO:0000313" key="6">
    <source>
        <dbReference type="EMBL" id="MZL70135.1"/>
    </source>
</evidence>
<evidence type="ECO:0000256" key="2">
    <source>
        <dbReference type="ARBA" id="ARBA00022692"/>
    </source>
</evidence>
<feature type="transmembrane region" description="Helical" evidence="5">
    <location>
        <begin position="34"/>
        <end position="55"/>
    </location>
</feature>
<keyword evidence="2 5" id="KW-0812">Transmembrane</keyword>
<keyword evidence="7" id="KW-1185">Reference proteome</keyword>
<feature type="transmembrane region" description="Helical" evidence="5">
    <location>
        <begin position="189"/>
        <end position="206"/>
    </location>
</feature>
<reference evidence="6 7" key="1">
    <citation type="journal article" date="2019" name="Nat. Med.">
        <title>A library of human gut bacterial isolates paired with longitudinal multiomics data enables mechanistic microbiome research.</title>
        <authorList>
            <person name="Poyet M."/>
            <person name="Groussin M."/>
            <person name="Gibbons S.M."/>
            <person name="Avila-Pacheco J."/>
            <person name="Jiang X."/>
            <person name="Kearney S.M."/>
            <person name="Perrotta A.R."/>
            <person name="Berdy B."/>
            <person name="Zhao S."/>
            <person name="Lieberman T.D."/>
            <person name="Swanson P.K."/>
            <person name="Smith M."/>
            <person name="Roesemann S."/>
            <person name="Alexander J.E."/>
            <person name="Rich S.A."/>
            <person name="Livny J."/>
            <person name="Vlamakis H."/>
            <person name="Clish C."/>
            <person name="Bullock K."/>
            <person name="Deik A."/>
            <person name="Scott J."/>
            <person name="Pierce K.A."/>
            <person name="Xavier R.J."/>
            <person name="Alm E.J."/>
        </authorList>
    </citation>
    <scope>NUCLEOTIDE SEQUENCE [LARGE SCALE GENOMIC DNA]</scope>
    <source>
        <strain evidence="6 7">BIOML-A2</strain>
    </source>
</reference>
<dbReference type="Proteomes" id="UP000474718">
    <property type="component" value="Unassembled WGS sequence"/>
</dbReference>
<dbReference type="PANTHER" id="PTHR35529">
    <property type="entry name" value="MANGANESE EFFLUX PUMP MNTP-RELATED"/>
    <property type="match status" value="1"/>
</dbReference>
<keyword evidence="1" id="KW-1003">Cell membrane</keyword>
<protein>
    <recommendedName>
        <fullName evidence="8">Sporulation membrane protein YtaF</fullName>
    </recommendedName>
</protein>
<dbReference type="PANTHER" id="PTHR35529:SF2">
    <property type="entry name" value="SPORULATION PROTEIN YTAF-RELATED"/>
    <property type="match status" value="1"/>
</dbReference>